<dbReference type="EMBL" id="JAAXCY010000012">
    <property type="protein sequence ID" value="MBC2409543.1"/>
    <property type="molecule type" value="Genomic_DNA"/>
</dbReference>
<evidence type="ECO:0000313" key="1">
    <source>
        <dbReference type="EMBL" id="MBC2383267.1"/>
    </source>
</evidence>
<sequence>MTGPVGRPAGDHRSADRIFEQSPVLKQFLDSRDHYDVGDELKMQVGDWSTANADPDARANAAYDLDKVLRFIDNLDDRPLNGSHSRNGKIDGFFNDGYNILTHSEASVLKAFSQKGYEVLRHLPT</sequence>
<dbReference type="Proteomes" id="UP000520513">
    <property type="component" value="Unassembled WGS sequence"/>
</dbReference>
<comment type="caution">
    <text evidence="2">The sequence shown here is derived from an EMBL/GenBank/DDBJ whole genome shotgun (WGS) entry which is preliminary data.</text>
</comment>
<proteinExistence type="predicted"/>
<evidence type="ECO:0000313" key="3">
    <source>
        <dbReference type="Proteomes" id="UP000520513"/>
    </source>
</evidence>
<evidence type="ECO:0000313" key="2">
    <source>
        <dbReference type="EMBL" id="MBC2409543.1"/>
    </source>
</evidence>
<evidence type="ECO:0000313" key="4">
    <source>
        <dbReference type="Proteomes" id="UP000534677"/>
    </source>
</evidence>
<accession>A0A7X1ARU1</accession>
<dbReference type="AlphaFoldDB" id="A0A7X1ARU1"/>
<name>A0A7X1ARU1_9PSED</name>
<keyword evidence="4" id="KW-1185">Reference proteome</keyword>
<dbReference type="Proteomes" id="UP000534677">
    <property type="component" value="Unassembled WGS sequence"/>
</dbReference>
<gene>
    <name evidence="1" type="ORF">HF209_20205</name>
    <name evidence="2" type="ORF">HF257_26360</name>
</gene>
<organism evidence="2 3">
    <name type="scientific">Pseudomonas cremoris</name>
    <dbReference type="NCBI Taxonomy" id="2724178"/>
    <lineage>
        <taxon>Bacteria</taxon>
        <taxon>Pseudomonadati</taxon>
        <taxon>Pseudomonadota</taxon>
        <taxon>Gammaproteobacteria</taxon>
        <taxon>Pseudomonadales</taxon>
        <taxon>Pseudomonadaceae</taxon>
        <taxon>Pseudomonas</taxon>
    </lineage>
</organism>
<dbReference type="EMBL" id="JAAXCZ010000010">
    <property type="protein sequence ID" value="MBC2383267.1"/>
    <property type="molecule type" value="Genomic_DNA"/>
</dbReference>
<protein>
    <submittedName>
        <fullName evidence="2">Uncharacterized protein</fullName>
    </submittedName>
</protein>
<reference evidence="3 4" key="1">
    <citation type="submission" date="2020-04" db="EMBL/GenBank/DDBJ databases">
        <title>Pseudomonas crami sp. nov., a novel proteolytic bacterial species isolated from cream.</title>
        <authorList>
            <person name="Hofmann K."/>
            <person name="Woller A."/>
            <person name="Huptas C."/>
            <person name="Wenning M."/>
            <person name="Scherer S."/>
            <person name="Doll E.V."/>
        </authorList>
    </citation>
    <scope>NUCLEOTIDE SEQUENCE [LARGE SCALE GENOMIC DNA]</scope>
    <source>
        <strain evidence="1 4">WS 5096</strain>
        <strain evidence="2 3">WS 5106</strain>
    </source>
</reference>